<evidence type="ECO:0000256" key="1">
    <source>
        <dbReference type="SAM" id="MobiDB-lite"/>
    </source>
</evidence>
<keyword evidence="3" id="KW-1185">Reference proteome</keyword>
<dbReference type="AlphaFoldDB" id="B8BS29"/>
<protein>
    <submittedName>
        <fullName evidence="2">Uncharacterized protein</fullName>
    </submittedName>
</protein>
<dbReference type="EMBL" id="CM000638">
    <property type="protein sequence ID" value="EED96649.1"/>
    <property type="molecule type" value="Genomic_DNA"/>
</dbReference>
<evidence type="ECO:0000313" key="3">
    <source>
        <dbReference type="Proteomes" id="UP000001449"/>
    </source>
</evidence>
<organism evidence="2 3">
    <name type="scientific">Thalassiosira pseudonana</name>
    <name type="common">Marine diatom</name>
    <name type="synonym">Cyclotella nana</name>
    <dbReference type="NCBI Taxonomy" id="35128"/>
    <lineage>
        <taxon>Eukaryota</taxon>
        <taxon>Sar</taxon>
        <taxon>Stramenopiles</taxon>
        <taxon>Ochrophyta</taxon>
        <taxon>Bacillariophyta</taxon>
        <taxon>Coscinodiscophyceae</taxon>
        <taxon>Thalassiosirophycidae</taxon>
        <taxon>Thalassiosirales</taxon>
        <taxon>Thalassiosiraceae</taxon>
        <taxon>Thalassiosira</taxon>
    </lineage>
</organism>
<dbReference type="PaxDb" id="35128-Thaps1836"/>
<evidence type="ECO:0000313" key="2">
    <source>
        <dbReference type="EMBL" id="EED96649.1"/>
    </source>
</evidence>
<accession>B8BS29</accession>
<reference evidence="2 3" key="1">
    <citation type="journal article" date="2004" name="Science">
        <title>The genome of the diatom Thalassiosira pseudonana: ecology, evolution, and metabolism.</title>
        <authorList>
            <person name="Armbrust E.V."/>
            <person name="Berges J.A."/>
            <person name="Bowler C."/>
            <person name="Green B.R."/>
            <person name="Martinez D."/>
            <person name="Putnam N.H."/>
            <person name="Zhou S."/>
            <person name="Allen A.E."/>
            <person name="Apt K.E."/>
            <person name="Bechner M."/>
            <person name="Brzezinski M.A."/>
            <person name="Chaal B.K."/>
            <person name="Chiovitti A."/>
            <person name="Davis A.K."/>
            <person name="Demarest M.S."/>
            <person name="Detter J.C."/>
            <person name="Glavina T."/>
            <person name="Goodstein D."/>
            <person name="Hadi M.Z."/>
            <person name="Hellsten U."/>
            <person name="Hildebrand M."/>
            <person name="Jenkins B.D."/>
            <person name="Jurka J."/>
            <person name="Kapitonov V.V."/>
            <person name="Kroger N."/>
            <person name="Lau W.W."/>
            <person name="Lane T.W."/>
            <person name="Larimer F.W."/>
            <person name="Lippmeier J.C."/>
            <person name="Lucas S."/>
            <person name="Medina M."/>
            <person name="Montsant A."/>
            <person name="Obornik M."/>
            <person name="Parker M.S."/>
            <person name="Palenik B."/>
            <person name="Pazour G.J."/>
            <person name="Richardson P.M."/>
            <person name="Rynearson T.A."/>
            <person name="Saito M.A."/>
            <person name="Schwartz D.C."/>
            <person name="Thamatrakoln K."/>
            <person name="Valentin K."/>
            <person name="Vardi A."/>
            <person name="Wilkerson F.P."/>
            <person name="Rokhsar D.S."/>
        </authorList>
    </citation>
    <scope>NUCLEOTIDE SEQUENCE [LARGE SCALE GENOMIC DNA]</scope>
    <source>
        <strain evidence="2 3">CCMP1335</strain>
    </source>
</reference>
<feature type="region of interest" description="Disordered" evidence="1">
    <location>
        <begin position="247"/>
        <end position="291"/>
    </location>
</feature>
<feature type="compositionally biased region" description="Basic residues" evidence="1">
    <location>
        <begin position="38"/>
        <end position="51"/>
    </location>
</feature>
<proteinExistence type="predicted"/>
<feature type="region of interest" description="Disordered" evidence="1">
    <location>
        <begin position="35"/>
        <end position="69"/>
    </location>
</feature>
<sequence length="291" mass="31785">MVDEETKQYCQGLADLELKRYHRDLSAYIAKYGEKAAKSHRADKKRKRKRRTNAEIEEAEGAKKSAEAQLGVGEEYANEGAEDAGYSKQSHDNSAHSFEANAGVAYDGLGKQNLGSLGRNFGAITNGAACAGVEQHHQQQQQQPSFQCAGTGIAHLTGGLTAGLDRQYQQALLSANIGTQSHRGLDQQFQQAFLNSVASCVGLQHQFNQSQLQQAFLGQQQLQQVQLQATYTGLLQQHQQQQQQQQQQNAASYNLQGNEGQLAPAADGNNAGSQDFEEEEEKGTASFNWPT</sequence>
<dbReference type="InParanoid" id="B8BS29"/>
<feature type="compositionally biased region" description="Polar residues" evidence="1">
    <location>
        <begin position="249"/>
        <end position="259"/>
    </location>
</feature>
<dbReference type="Proteomes" id="UP000001449">
    <property type="component" value="Chromosome 1"/>
</dbReference>
<reference evidence="2 3" key="2">
    <citation type="journal article" date="2008" name="Nature">
        <title>The Phaeodactylum genome reveals the evolutionary history of diatom genomes.</title>
        <authorList>
            <person name="Bowler C."/>
            <person name="Allen A.E."/>
            <person name="Badger J.H."/>
            <person name="Grimwood J."/>
            <person name="Jabbari K."/>
            <person name="Kuo A."/>
            <person name="Maheswari U."/>
            <person name="Martens C."/>
            <person name="Maumus F."/>
            <person name="Otillar R.P."/>
            <person name="Rayko E."/>
            <person name="Salamov A."/>
            <person name="Vandepoele K."/>
            <person name="Beszteri B."/>
            <person name="Gruber A."/>
            <person name="Heijde M."/>
            <person name="Katinka M."/>
            <person name="Mock T."/>
            <person name="Valentin K."/>
            <person name="Verret F."/>
            <person name="Berges J.A."/>
            <person name="Brownlee C."/>
            <person name="Cadoret J.P."/>
            <person name="Chiovitti A."/>
            <person name="Choi C.J."/>
            <person name="Coesel S."/>
            <person name="De Martino A."/>
            <person name="Detter J.C."/>
            <person name="Durkin C."/>
            <person name="Falciatore A."/>
            <person name="Fournet J."/>
            <person name="Haruta M."/>
            <person name="Huysman M.J."/>
            <person name="Jenkins B.D."/>
            <person name="Jiroutova K."/>
            <person name="Jorgensen R.E."/>
            <person name="Joubert Y."/>
            <person name="Kaplan A."/>
            <person name="Kroger N."/>
            <person name="Kroth P.G."/>
            <person name="La Roche J."/>
            <person name="Lindquist E."/>
            <person name="Lommer M."/>
            <person name="Martin-Jezequel V."/>
            <person name="Lopez P.J."/>
            <person name="Lucas S."/>
            <person name="Mangogna M."/>
            <person name="McGinnis K."/>
            <person name="Medlin L.K."/>
            <person name="Montsant A."/>
            <person name="Oudot-Le Secq M.P."/>
            <person name="Napoli C."/>
            <person name="Obornik M."/>
            <person name="Parker M.S."/>
            <person name="Petit J.L."/>
            <person name="Porcel B.M."/>
            <person name="Poulsen N."/>
            <person name="Robison M."/>
            <person name="Rychlewski L."/>
            <person name="Rynearson T.A."/>
            <person name="Schmutz J."/>
            <person name="Shapiro H."/>
            <person name="Siaut M."/>
            <person name="Stanley M."/>
            <person name="Sussman M.R."/>
            <person name="Taylor A.R."/>
            <person name="Vardi A."/>
            <person name="von Dassow P."/>
            <person name="Vyverman W."/>
            <person name="Willis A."/>
            <person name="Wyrwicz L.S."/>
            <person name="Rokhsar D.S."/>
            <person name="Weissenbach J."/>
            <person name="Armbrust E.V."/>
            <person name="Green B.R."/>
            <person name="Van de Peer Y."/>
            <person name="Grigoriev I.V."/>
        </authorList>
    </citation>
    <scope>NUCLEOTIDE SEQUENCE [LARGE SCALE GENOMIC DNA]</scope>
    <source>
        <strain evidence="2 3">CCMP1335</strain>
    </source>
</reference>
<dbReference type="RefSeq" id="XP_002287008.1">
    <property type="nucleotide sequence ID" value="XM_002286972.1"/>
</dbReference>
<name>B8BS29_THAPS</name>
<dbReference type="GeneID" id="7449088"/>
<dbReference type="HOGENOM" id="CLU_999212_0_0_1"/>
<dbReference type="KEGG" id="tps:THAPSDRAFT_1836"/>
<gene>
    <name evidence="2" type="ORF">THAPSDRAFT_1836</name>
</gene>